<dbReference type="GO" id="GO:0004252">
    <property type="term" value="F:serine-type endopeptidase activity"/>
    <property type="evidence" value="ECO:0007669"/>
    <property type="project" value="UniProtKB-UniRule"/>
</dbReference>
<dbReference type="InterPro" id="IPR015500">
    <property type="entry name" value="Peptidase_S8_subtilisin-rel"/>
</dbReference>
<feature type="active site" description="Charge relay system" evidence="6">
    <location>
        <position position="153"/>
    </location>
</feature>
<organism evidence="10 11">
    <name type="scientific">Melanomma pulvis-pyrius CBS 109.77</name>
    <dbReference type="NCBI Taxonomy" id="1314802"/>
    <lineage>
        <taxon>Eukaryota</taxon>
        <taxon>Fungi</taxon>
        <taxon>Dikarya</taxon>
        <taxon>Ascomycota</taxon>
        <taxon>Pezizomycotina</taxon>
        <taxon>Dothideomycetes</taxon>
        <taxon>Pleosporomycetidae</taxon>
        <taxon>Pleosporales</taxon>
        <taxon>Melanommataceae</taxon>
        <taxon>Melanomma</taxon>
    </lineage>
</organism>
<dbReference type="PRINTS" id="PR00723">
    <property type="entry name" value="SUBTILISIN"/>
</dbReference>
<proteinExistence type="inferred from homology"/>
<dbReference type="Gene3D" id="3.30.70.80">
    <property type="entry name" value="Peptidase S8 propeptide/proteinase inhibitor I9"/>
    <property type="match status" value="1"/>
</dbReference>
<protein>
    <submittedName>
        <fullName evidence="10">Oryzin</fullName>
    </submittedName>
</protein>
<comment type="similarity">
    <text evidence="1 6">Belongs to the peptidase S8 family.</text>
</comment>
<dbReference type="InterPro" id="IPR022398">
    <property type="entry name" value="Peptidase_S8_His-AS"/>
</dbReference>
<evidence type="ECO:0000256" key="3">
    <source>
        <dbReference type="ARBA" id="ARBA00022729"/>
    </source>
</evidence>
<dbReference type="PANTHER" id="PTHR43806">
    <property type="entry name" value="PEPTIDASE S8"/>
    <property type="match status" value="1"/>
</dbReference>
<name>A0A6A6XFY9_9PLEO</name>
<accession>A0A6A6XFY9</accession>
<feature type="active site" description="Charge relay system" evidence="6">
    <location>
        <position position="186"/>
    </location>
</feature>
<dbReference type="PROSITE" id="PS00138">
    <property type="entry name" value="SUBTILASE_SER"/>
    <property type="match status" value="1"/>
</dbReference>
<feature type="domain" description="Peptidase S8/S53" evidence="8">
    <location>
        <begin position="147"/>
        <end position="375"/>
    </location>
</feature>
<evidence type="ECO:0000313" key="11">
    <source>
        <dbReference type="Proteomes" id="UP000799757"/>
    </source>
</evidence>
<evidence type="ECO:0000259" key="9">
    <source>
        <dbReference type="Pfam" id="PF05922"/>
    </source>
</evidence>
<dbReference type="InterPro" id="IPR036852">
    <property type="entry name" value="Peptidase_S8/S53_dom_sf"/>
</dbReference>
<keyword evidence="4 6" id="KW-0378">Hydrolase</keyword>
<evidence type="ECO:0000256" key="2">
    <source>
        <dbReference type="ARBA" id="ARBA00022670"/>
    </source>
</evidence>
<dbReference type="PANTHER" id="PTHR43806:SF58">
    <property type="entry name" value="ALKALINE PROTEASE 1-RELATED"/>
    <property type="match status" value="1"/>
</dbReference>
<dbReference type="InterPro" id="IPR010259">
    <property type="entry name" value="S8pro/Inhibitor_I9"/>
</dbReference>
<evidence type="ECO:0000256" key="7">
    <source>
        <dbReference type="SAM" id="SignalP"/>
    </source>
</evidence>
<dbReference type="PROSITE" id="PS00137">
    <property type="entry name" value="SUBTILASE_HIS"/>
    <property type="match status" value="1"/>
</dbReference>
<dbReference type="InterPro" id="IPR037045">
    <property type="entry name" value="S8pro/Inhibitor_I9_sf"/>
</dbReference>
<evidence type="ECO:0000313" key="10">
    <source>
        <dbReference type="EMBL" id="KAF2795054.1"/>
    </source>
</evidence>
<dbReference type="FunFam" id="3.40.50.200:FF:000014">
    <property type="entry name" value="Proteinase K"/>
    <property type="match status" value="1"/>
</dbReference>
<dbReference type="EMBL" id="MU001871">
    <property type="protein sequence ID" value="KAF2795054.1"/>
    <property type="molecule type" value="Genomic_DNA"/>
</dbReference>
<evidence type="ECO:0000256" key="5">
    <source>
        <dbReference type="ARBA" id="ARBA00022825"/>
    </source>
</evidence>
<evidence type="ECO:0000256" key="6">
    <source>
        <dbReference type="PROSITE-ProRule" id="PRU01240"/>
    </source>
</evidence>
<dbReference type="InterPro" id="IPR034193">
    <property type="entry name" value="PCSK9_ProteinaseK-like"/>
</dbReference>
<sequence length="398" mass="41898">MKFTRFAALFGTLATALAAPLIQSLSSDIIPGKFVVQLKPGIAPADVQAHHVAVRSLHSRSTKRDESVGIEKTFQFADFNAYGGSFDEATIDEISKLPEVLSVEPDQVVRLAEITTQSNAQWGLGSISHRTPNQTEYIYDSSAGEGTYAYVCDTGIRITHTEFDDGRATFGYNAVAGGADTDIDGHGTHVAGTVAGKTYGVAKKANVISVKVVEGETGTSMQVLDGINWAINDIIAKGRQSTSVLQLSLSTPTFAAMDNIVANAYDIGILSIVAAGNDGDDANNWSPAREPKAFTVGNIQRDNSRRSSSNWGTALDVFAPGTDILSASHLSDTGSALQTGTSMACPAVAGLVCYLRALEGLSSVEAVTARIIELSTKDVVTDAREGSPNRLAYNGSGQ</sequence>
<evidence type="ECO:0000256" key="1">
    <source>
        <dbReference type="ARBA" id="ARBA00011073"/>
    </source>
</evidence>
<dbReference type="PROSITE" id="PS51892">
    <property type="entry name" value="SUBTILASE"/>
    <property type="match status" value="1"/>
</dbReference>
<dbReference type="AlphaFoldDB" id="A0A6A6XFY9"/>
<dbReference type="InterPro" id="IPR000209">
    <property type="entry name" value="Peptidase_S8/S53_dom"/>
</dbReference>
<dbReference type="Pfam" id="PF00082">
    <property type="entry name" value="Peptidase_S8"/>
    <property type="match status" value="1"/>
</dbReference>
<evidence type="ECO:0000259" key="8">
    <source>
        <dbReference type="Pfam" id="PF00082"/>
    </source>
</evidence>
<keyword evidence="2 6" id="KW-0645">Protease</keyword>
<dbReference type="InterPro" id="IPR050131">
    <property type="entry name" value="Peptidase_S8_subtilisin-like"/>
</dbReference>
<dbReference type="OrthoDB" id="206201at2759"/>
<gene>
    <name evidence="10" type="ORF">K505DRAFT_274014</name>
</gene>
<feature type="chain" id="PRO_5025365430" evidence="7">
    <location>
        <begin position="19"/>
        <end position="398"/>
    </location>
</feature>
<dbReference type="GO" id="GO:0005576">
    <property type="term" value="C:extracellular region"/>
    <property type="evidence" value="ECO:0007669"/>
    <property type="project" value="UniProtKB-ARBA"/>
</dbReference>
<feature type="active site" description="Charge relay system" evidence="6">
    <location>
        <position position="342"/>
    </location>
</feature>
<keyword evidence="11" id="KW-1185">Reference proteome</keyword>
<dbReference type="Pfam" id="PF05922">
    <property type="entry name" value="Inhibitor_I9"/>
    <property type="match status" value="1"/>
</dbReference>
<dbReference type="GO" id="GO:0006508">
    <property type="term" value="P:proteolysis"/>
    <property type="evidence" value="ECO:0007669"/>
    <property type="project" value="UniProtKB-KW"/>
</dbReference>
<feature type="domain" description="Inhibitor I9" evidence="9">
    <location>
        <begin position="33"/>
        <end position="111"/>
    </location>
</feature>
<dbReference type="CDD" id="cd04077">
    <property type="entry name" value="Peptidases_S8_PCSK9_ProteinaseK_like"/>
    <property type="match status" value="1"/>
</dbReference>
<dbReference type="InterPro" id="IPR023828">
    <property type="entry name" value="Peptidase_S8_Ser-AS"/>
</dbReference>
<keyword evidence="3 7" id="KW-0732">Signal</keyword>
<dbReference type="Gene3D" id="3.40.50.200">
    <property type="entry name" value="Peptidase S8/S53 domain"/>
    <property type="match status" value="1"/>
</dbReference>
<reference evidence="10" key="1">
    <citation type="journal article" date="2020" name="Stud. Mycol.">
        <title>101 Dothideomycetes genomes: a test case for predicting lifestyles and emergence of pathogens.</title>
        <authorList>
            <person name="Haridas S."/>
            <person name="Albert R."/>
            <person name="Binder M."/>
            <person name="Bloem J."/>
            <person name="Labutti K."/>
            <person name="Salamov A."/>
            <person name="Andreopoulos B."/>
            <person name="Baker S."/>
            <person name="Barry K."/>
            <person name="Bills G."/>
            <person name="Bluhm B."/>
            <person name="Cannon C."/>
            <person name="Castanera R."/>
            <person name="Culley D."/>
            <person name="Daum C."/>
            <person name="Ezra D."/>
            <person name="Gonzalez J."/>
            <person name="Henrissat B."/>
            <person name="Kuo A."/>
            <person name="Liang C."/>
            <person name="Lipzen A."/>
            <person name="Lutzoni F."/>
            <person name="Magnuson J."/>
            <person name="Mondo S."/>
            <person name="Nolan M."/>
            <person name="Ohm R."/>
            <person name="Pangilinan J."/>
            <person name="Park H.-J."/>
            <person name="Ramirez L."/>
            <person name="Alfaro M."/>
            <person name="Sun H."/>
            <person name="Tritt A."/>
            <person name="Yoshinaga Y."/>
            <person name="Zwiers L.-H."/>
            <person name="Turgeon B."/>
            <person name="Goodwin S."/>
            <person name="Spatafora J."/>
            <person name="Crous P."/>
            <person name="Grigoriev I."/>
        </authorList>
    </citation>
    <scope>NUCLEOTIDE SEQUENCE</scope>
    <source>
        <strain evidence="10">CBS 109.77</strain>
    </source>
</reference>
<keyword evidence="5 6" id="KW-0720">Serine protease</keyword>
<dbReference type="Proteomes" id="UP000799757">
    <property type="component" value="Unassembled WGS sequence"/>
</dbReference>
<dbReference type="SUPFAM" id="SSF54897">
    <property type="entry name" value="Protease propeptides/inhibitors"/>
    <property type="match status" value="1"/>
</dbReference>
<feature type="signal peptide" evidence="7">
    <location>
        <begin position="1"/>
        <end position="18"/>
    </location>
</feature>
<evidence type="ECO:0000256" key="4">
    <source>
        <dbReference type="ARBA" id="ARBA00022801"/>
    </source>
</evidence>
<dbReference type="SUPFAM" id="SSF52743">
    <property type="entry name" value="Subtilisin-like"/>
    <property type="match status" value="1"/>
</dbReference>